<keyword evidence="4" id="KW-0949">S-adenosyl-L-methionine</keyword>
<dbReference type="InterPro" id="IPR002052">
    <property type="entry name" value="DNA_methylase_N6_adenine_CS"/>
</dbReference>
<evidence type="ECO:0000256" key="3">
    <source>
        <dbReference type="ARBA" id="ARBA00022679"/>
    </source>
</evidence>
<dbReference type="GO" id="GO:0102559">
    <property type="term" value="F:peptide chain release factor N(5)-glutamine methyltransferase activity"/>
    <property type="evidence" value="ECO:0007669"/>
    <property type="project" value="UniProtKB-EC"/>
</dbReference>
<evidence type="ECO:0000256" key="4">
    <source>
        <dbReference type="ARBA" id="ARBA00022691"/>
    </source>
</evidence>
<dbReference type="Pfam" id="PF05175">
    <property type="entry name" value="MTS"/>
    <property type="match status" value="1"/>
</dbReference>
<proteinExistence type="predicted"/>
<organism evidence="7 8">
    <name type="scientific">Candidatus Vogelbacteria bacterium RIFOXYB1_FULL_42_16</name>
    <dbReference type="NCBI Taxonomy" id="1802436"/>
    <lineage>
        <taxon>Bacteria</taxon>
        <taxon>Candidatus Vogeliibacteriota</taxon>
    </lineage>
</organism>
<comment type="catalytic activity">
    <reaction evidence="5">
        <text>L-glutaminyl-[peptide chain release factor] + S-adenosyl-L-methionine = N(5)-methyl-L-glutaminyl-[peptide chain release factor] + S-adenosyl-L-homocysteine + H(+)</text>
        <dbReference type="Rhea" id="RHEA:42896"/>
        <dbReference type="Rhea" id="RHEA-COMP:10271"/>
        <dbReference type="Rhea" id="RHEA-COMP:10272"/>
        <dbReference type="ChEBI" id="CHEBI:15378"/>
        <dbReference type="ChEBI" id="CHEBI:30011"/>
        <dbReference type="ChEBI" id="CHEBI:57856"/>
        <dbReference type="ChEBI" id="CHEBI:59789"/>
        <dbReference type="ChEBI" id="CHEBI:61891"/>
        <dbReference type="EC" id="2.1.1.297"/>
    </reaction>
</comment>
<sequence length="249" mass="28563">MLKMNQRDKNWLLRDKYHGIETPAFFADLERLVKGEPLDYVIGWREFLGVKIDLSERPLIPREETEFWVRQVVGEIGQRQVKILDIFSGSGCIGLAVLKNCPKAKVTLADVEDHCLRQIKKNLRLNRFDPTRFSVKKADIFSGLSGRFDLILANPPYVAKQGRGSKVQRTTLRWEPASALWAGADGLDIIRSFLASAKKYLAPKGQIWLEFGVGQKTKIARILKAENYSQWRFARDQFGRWRLVVVSTD</sequence>
<dbReference type="Gene3D" id="3.40.50.150">
    <property type="entry name" value="Vaccinia Virus protein VP39"/>
    <property type="match status" value="1"/>
</dbReference>
<keyword evidence="3 7" id="KW-0808">Transferase</keyword>
<dbReference type="NCBIfam" id="TIGR03534">
    <property type="entry name" value="RF_mod_PrmC"/>
    <property type="match status" value="1"/>
</dbReference>
<evidence type="ECO:0000256" key="5">
    <source>
        <dbReference type="ARBA" id="ARBA00048391"/>
    </source>
</evidence>
<evidence type="ECO:0000256" key="2">
    <source>
        <dbReference type="ARBA" id="ARBA00022603"/>
    </source>
</evidence>
<dbReference type="InterPro" id="IPR004556">
    <property type="entry name" value="HemK-like"/>
</dbReference>
<evidence type="ECO:0000256" key="1">
    <source>
        <dbReference type="ARBA" id="ARBA00012771"/>
    </source>
</evidence>
<dbReference type="InterPro" id="IPR019874">
    <property type="entry name" value="RF_methyltr_PrmC"/>
</dbReference>
<dbReference type="EC" id="2.1.1.297" evidence="1"/>
<dbReference type="InterPro" id="IPR029063">
    <property type="entry name" value="SAM-dependent_MTases_sf"/>
</dbReference>
<dbReference type="GO" id="GO:0032259">
    <property type="term" value="P:methylation"/>
    <property type="evidence" value="ECO:0007669"/>
    <property type="project" value="UniProtKB-KW"/>
</dbReference>
<dbReference type="CDD" id="cd02440">
    <property type="entry name" value="AdoMet_MTases"/>
    <property type="match status" value="1"/>
</dbReference>
<evidence type="ECO:0000313" key="7">
    <source>
        <dbReference type="EMBL" id="OHA59041.1"/>
    </source>
</evidence>
<dbReference type="AlphaFoldDB" id="A0A1G2QGF9"/>
<dbReference type="GO" id="GO:0003676">
    <property type="term" value="F:nucleic acid binding"/>
    <property type="evidence" value="ECO:0007669"/>
    <property type="project" value="InterPro"/>
</dbReference>
<name>A0A1G2QGF9_9BACT</name>
<dbReference type="PANTHER" id="PTHR18895">
    <property type="entry name" value="HEMK METHYLTRANSFERASE"/>
    <property type="match status" value="1"/>
</dbReference>
<protein>
    <recommendedName>
        <fullName evidence="1">peptide chain release factor N(5)-glutamine methyltransferase</fullName>
        <ecNumber evidence="1">2.1.1.297</ecNumber>
    </recommendedName>
</protein>
<dbReference type="EMBL" id="MHTH01000006">
    <property type="protein sequence ID" value="OHA59041.1"/>
    <property type="molecule type" value="Genomic_DNA"/>
</dbReference>
<keyword evidence="2 7" id="KW-0489">Methyltransferase</keyword>
<evidence type="ECO:0000313" key="8">
    <source>
        <dbReference type="Proteomes" id="UP000176222"/>
    </source>
</evidence>
<dbReference type="InterPro" id="IPR007848">
    <property type="entry name" value="Small_mtfrase_dom"/>
</dbReference>
<dbReference type="InterPro" id="IPR050320">
    <property type="entry name" value="N5-glutamine_MTase"/>
</dbReference>
<reference evidence="7 8" key="1">
    <citation type="journal article" date="2016" name="Nat. Commun.">
        <title>Thousands of microbial genomes shed light on interconnected biogeochemical processes in an aquifer system.</title>
        <authorList>
            <person name="Anantharaman K."/>
            <person name="Brown C.T."/>
            <person name="Hug L.A."/>
            <person name="Sharon I."/>
            <person name="Castelle C.J."/>
            <person name="Probst A.J."/>
            <person name="Thomas B.C."/>
            <person name="Singh A."/>
            <person name="Wilkins M.J."/>
            <person name="Karaoz U."/>
            <person name="Brodie E.L."/>
            <person name="Williams K.H."/>
            <person name="Hubbard S.S."/>
            <person name="Banfield J.F."/>
        </authorList>
    </citation>
    <scope>NUCLEOTIDE SEQUENCE [LARGE SCALE GENOMIC DNA]</scope>
</reference>
<comment type="caution">
    <text evidence="7">The sequence shown here is derived from an EMBL/GenBank/DDBJ whole genome shotgun (WGS) entry which is preliminary data.</text>
</comment>
<dbReference type="STRING" id="1802436.A2370_00780"/>
<dbReference type="NCBIfam" id="TIGR00536">
    <property type="entry name" value="hemK_fam"/>
    <property type="match status" value="1"/>
</dbReference>
<dbReference type="SUPFAM" id="SSF53335">
    <property type="entry name" value="S-adenosyl-L-methionine-dependent methyltransferases"/>
    <property type="match status" value="1"/>
</dbReference>
<feature type="domain" description="Methyltransferase small" evidence="6">
    <location>
        <begin position="79"/>
        <end position="167"/>
    </location>
</feature>
<dbReference type="PANTHER" id="PTHR18895:SF74">
    <property type="entry name" value="MTRF1L RELEASE FACTOR GLUTAMINE METHYLTRANSFERASE"/>
    <property type="match status" value="1"/>
</dbReference>
<gene>
    <name evidence="7" type="ORF">A2370_00780</name>
</gene>
<evidence type="ECO:0000259" key="6">
    <source>
        <dbReference type="Pfam" id="PF05175"/>
    </source>
</evidence>
<accession>A0A1G2QGF9</accession>
<dbReference type="Proteomes" id="UP000176222">
    <property type="component" value="Unassembled WGS sequence"/>
</dbReference>
<dbReference type="PROSITE" id="PS00092">
    <property type="entry name" value="N6_MTASE"/>
    <property type="match status" value="1"/>
</dbReference>